<evidence type="ECO:0000313" key="1">
    <source>
        <dbReference type="EMBL" id="GIO32455.1"/>
    </source>
</evidence>
<dbReference type="RefSeq" id="WP_160039242.1">
    <property type="nucleotide sequence ID" value="NZ_BORQ01000004.1"/>
</dbReference>
<evidence type="ECO:0000313" key="2">
    <source>
        <dbReference type="Proteomes" id="UP000679779"/>
    </source>
</evidence>
<keyword evidence="2" id="KW-1185">Reference proteome</keyword>
<dbReference type="AlphaFoldDB" id="A0A920CAN2"/>
<dbReference type="Proteomes" id="UP000679779">
    <property type="component" value="Unassembled WGS sequence"/>
</dbReference>
<name>A0A920CAN2_9BACL</name>
<gene>
    <name evidence="1" type="ORF">J2TS6_35960</name>
</gene>
<proteinExistence type="predicted"/>
<comment type="caution">
    <text evidence="1">The sequence shown here is derived from an EMBL/GenBank/DDBJ whole genome shotgun (WGS) entry which is preliminary data.</text>
</comment>
<protein>
    <submittedName>
        <fullName evidence="1">Uncharacterized protein</fullName>
    </submittedName>
</protein>
<accession>A0A920CAN2</accession>
<dbReference type="EMBL" id="BORQ01000004">
    <property type="protein sequence ID" value="GIO32455.1"/>
    <property type="molecule type" value="Genomic_DNA"/>
</dbReference>
<organism evidence="1 2">
    <name type="scientific">Paenibacillus albilobatus</name>
    <dbReference type="NCBI Taxonomy" id="2716884"/>
    <lineage>
        <taxon>Bacteria</taxon>
        <taxon>Bacillati</taxon>
        <taxon>Bacillota</taxon>
        <taxon>Bacilli</taxon>
        <taxon>Bacillales</taxon>
        <taxon>Paenibacillaceae</taxon>
        <taxon>Paenibacillus</taxon>
    </lineage>
</organism>
<reference evidence="1" key="1">
    <citation type="submission" date="2021-03" db="EMBL/GenBank/DDBJ databases">
        <title>Antimicrobial resistance genes in bacteria isolated from Japanese honey, and their potential for conferring macrolide and lincosamide resistance in the American foulbrood pathogen Paenibacillus larvae.</title>
        <authorList>
            <person name="Okamoto M."/>
            <person name="Kumagai M."/>
            <person name="Kanamori H."/>
            <person name="Takamatsu D."/>
        </authorList>
    </citation>
    <scope>NUCLEOTIDE SEQUENCE</scope>
    <source>
        <strain evidence="1">J2TS6</strain>
    </source>
</reference>
<sequence>MFQLSLFTECNTNTEALSVLNEVIRRLSDEVTSFNLIENEPYWKVDGWFKTTCNFESIGPFDYHRAEKILRLISDKWLWDKGKTSAHSSVKEMSAVFCDPMIQFSTCWFEDFE</sequence>